<feature type="active site" description="Charge relay system" evidence="4">
    <location>
        <position position="274"/>
    </location>
</feature>
<dbReference type="SUPFAM" id="SSF53474">
    <property type="entry name" value="alpha/beta-Hydrolases"/>
    <property type="match status" value="1"/>
</dbReference>
<dbReference type="NCBIfam" id="NF008218">
    <property type="entry name" value="PRK10985.1"/>
    <property type="match status" value="1"/>
</dbReference>
<reference evidence="6 7" key="1">
    <citation type="submission" date="2018-02" db="EMBL/GenBank/DDBJ databases">
        <title>Genome sequencing of Solimonas sp. HR-BB.</title>
        <authorList>
            <person name="Lee Y."/>
            <person name="Jeon C.O."/>
        </authorList>
    </citation>
    <scope>NUCLEOTIDE SEQUENCE [LARGE SCALE GENOMIC DNA]</scope>
    <source>
        <strain evidence="6 7">HR-BB</strain>
    </source>
</reference>
<keyword evidence="2" id="KW-0719">Serine esterase</keyword>
<feature type="domain" description="AB hydrolase-1" evidence="5">
    <location>
        <begin position="70"/>
        <end position="306"/>
    </location>
</feature>
<dbReference type="RefSeq" id="WP_104231626.1">
    <property type="nucleotide sequence ID" value="NZ_PSNW01000010.1"/>
</dbReference>
<evidence type="ECO:0000259" key="5">
    <source>
        <dbReference type="Pfam" id="PF00561"/>
    </source>
</evidence>
<accession>A0A2S5TCY2</accession>
<comment type="caution">
    <text evidence="6">The sequence shown here is derived from an EMBL/GenBank/DDBJ whole genome shotgun (WGS) entry which is preliminary data.</text>
</comment>
<dbReference type="AlphaFoldDB" id="A0A2S5TCY2"/>
<dbReference type="EMBL" id="PSNW01000010">
    <property type="protein sequence ID" value="PPE72816.1"/>
    <property type="molecule type" value="Genomic_DNA"/>
</dbReference>
<evidence type="ECO:0000256" key="4">
    <source>
        <dbReference type="PIRSR" id="PIRSR005211-1"/>
    </source>
</evidence>
<dbReference type="InterPro" id="IPR029058">
    <property type="entry name" value="AB_hydrolase_fold"/>
</dbReference>
<keyword evidence="3 6" id="KW-0378">Hydrolase</keyword>
<comment type="similarity">
    <text evidence="1">Belongs to the AB hydrolase superfamily. AB hydrolase 4 family.</text>
</comment>
<dbReference type="Gene3D" id="3.40.50.1820">
    <property type="entry name" value="alpha/beta hydrolase"/>
    <property type="match status" value="1"/>
</dbReference>
<dbReference type="PIRSF" id="PIRSF005211">
    <property type="entry name" value="Ab_hydro_YheT"/>
    <property type="match status" value="1"/>
</dbReference>
<dbReference type="InterPro" id="IPR012020">
    <property type="entry name" value="ABHD4"/>
</dbReference>
<dbReference type="OrthoDB" id="332676at2"/>
<evidence type="ECO:0000256" key="2">
    <source>
        <dbReference type="ARBA" id="ARBA00022487"/>
    </source>
</evidence>
<dbReference type="PROSITE" id="PS01133">
    <property type="entry name" value="UPF0017"/>
    <property type="match status" value="1"/>
</dbReference>
<evidence type="ECO:0000256" key="1">
    <source>
        <dbReference type="ARBA" id="ARBA00010884"/>
    </source>
</evidence>
<proteinExistence type="inferred from homology"/>
<dbReference type="Pfam" id="PF00561">
    <property type="entry name" value="Abhydrolase_1"/>
    <property type="match status" value="1"/>
</dbReference>
<dbReference type="InterPro" id="IPR000952">
    <property type="entry name" value="AB_hydrolase_4_CS"/>
</dbReference>
<evidence type="ECO:0000313" key="6">
    <source>
        <dbReference type="EMBL" id="PPE72816.1"/>
    </source>
</evidence>
<organism evidence="6 7">
    <name type="scientific">Solimonas fluminis</name>
    <dbReference type="NCBI Taxonomy" id="2086571"/>
    <lineage>
        <taxon>Bacteria</taxon>
        <taxon>Pseudomonadati</taxon>
        <taxon>Pseudomonadota</taxon>
        <taxon>Gammaproteobacteria</taxon>
        <taxon>Nevskiales</taxon>
        <taxon>Nevskiaceae</taxon>
        <taxon>Solimonas</taxon>
    </lineage>
</organism>
<name>A0A2S5TCY2_9GAMM</name>
<dbReference type="PANTHER" id="PTHR10794:SF94">
    <property type="entry name" value="ESTERASE YHET-RELATED"/>
    <property type="match status" value="1"/>
</dbReference>
<feature type="active site" description="Charge relay system" evidence="4">
    <location>
        <position position="147"/>
    </location>
</feature>
<dbReference type="Proteomes" id="UP000238220">
    <property type="component" value="Unassembled WGS sequence"/>
</dbReference>
<dbReference type="InterPro" id="IPR050960">
    <property type="entry name" value="AB_hydrolase_4_sf"/>
</dbReference>
<gene>
    <name evidence="6" type="ORF">C3942_17105</name>
</gene>
<evidence type="ECO:0000256" key="3">
    <source>
        <dbReference type="ARBA" id="ARBA00022801"/>
    </source>
</evidence>
<dbReference type="PANTHER" id="PTHR10794">
    <property type="entry name" value="ABHYDROLASE DOMAIN-CONTAINING PROTEIN"/>
    <property type="match status" value="1"/>
</dbReference>
<dbReference type="InterPro" id="IPR000073">
    <property type="entry name" value="AB_hydrolase_1"/>
</dbReference>
<sequence>MPAGQRHGRILQSRFRPHPLLAGAHLQTIATLLRPAPKLALRRERLELTDGDFVDLGWSGDHNASGPLAVLVHGLAGGFESKYLLGTACQLITKGWRTVILQLRGAGPEPNRLHRCYNQGDTEDLRYFWHLLRKREPEAFIASLGWSLGANVTLKALAEEGPLAPINIAAAASVPFIIRPCAERLRTGFSRVYQKRLLDAVKIALRRKHRQVPLSALVNLSAALAAQDFIEYDEACTAPLAGYRNAEDYYANASCGQFLKDIQRSTLVVHALDDPFMTADIVPNVEALSPQVTLELAHNGGHVGFVSAGTLGRPYCWLERRLAEFLHAGFERQAAPQPRARDVKGWTGGDFNRLWACSEDTRAPEASVGLRLR</sequence>
<dbReference type="GO" id="GO:0034338">
    <property type="term" value="F:short-chain carboxylesterase activity"/>
    <property type="evidence" value="ECO:0007669"/>
    <property type="project" value="TreeGrafter"/>
</dbReference>
<protein>
    <submittedName>
        <fullName evidence="6">Hydrolase</fullName>
    </submittedName>
</protein>
<evidence type="ECO:0000313" key="7">
    <source>
        <dbReference type="Proteomes" id="UP000238220"/>
    </source>
</evidence>
<dbReference type="GO" id="GO:0047372">
    <property type="term" value="F:monoacylglycerol lipase activity"/>
    <property type="evidence" value="ECO:0007669"/>
    <property type="project" value="TreeGrafter"/>
</dbReference>
<keyword evidence="7" id="KW-1185">Reference proteome</keyword>
<feature type="active site" description="Charge relay system" evidence="4">
    <location>
        <position position="302"/>
    </location>
</feature>